<dbReference type="EMBL" id="BMUL01000004">
    <property type="protein sequence ID" value="GHA78217.1"/>
    <property type="molecule type" value="Genomic_DNA"/>
</dbReference>
<sequence>MPAARQQPFGSDASVFPLQAGGDHLSGRMLGEELRDHRVRRGYTLAEAARVIRGSTSKVSRLERGESPVKYRDLVDLARFYNVSRAEQVHLDQLYQQTSNEDLHARFADVTPHYLKRLIRLERTASWITVYEHRVMPGLLQTEDYARAVTRLIEIDLSDGDIDRVVQQRIQRQEILQSAPPGFVALIHESALYTQYCDPAAMAEQIRHLIRLRGRPKVNVWVLPMEYIAPPTSIFHMKFDDGEHKELAYAEHADGAHYITNRSQLDRTRKMFVRLRDAAYEDDRGGASETDRNLEALEAALSHWEKLVPAGRPE</sequence>
<accession>A0A918W6I8</accession>
<dbReference type="SMART" id="SM00530">
    <property type="entry name" value="HTH_XRE"/>
    <property type="match status" value="1"/>
</dbReference>
<dbReference type="PROSITE" id="PS50943">
    <property type="entry name" value="HTH_CROC1"/>
    <property type="match status" value="1"/>
</dbReference>
<protein>
    <submittedName>
        <fullName evidence="2">Transcriptional regulator</fullName>
    </submittedName>
</protein>
<dbReference type="Proteomes" id="UP000644020">
    <property type="component" value="Unassembled WGS sequence"/>
</dbReference>
<reference evidence="2" key="1">
    <citation type="journal article" date="2014" name="Int. J. Syst. Evol. Microbiol.">
        <title>Complete genome sequence of Corynebacterium casei LMG S-19264T (=DSM 44701T), isolated from a smear-ripened cheese.</title>
        <authorList>
            <consortium name="US DOE Joint Genome Institute (JGI-PGF)"/>
            <person name="Walter F."/>
            <person name="Albersmeier A."/>
            <person name="Kalinowski J."/>
            <person name="Ruckert C."/>
        </authorList>
    </citation>
    <scope>NUCLEOTIDE SEQUENCE</scope>
    <source>
        <strain evidence="2">JCM 4518</strain>
    </source>
</reference>
<name>A0A918W6I8_9ACTN</name>
<evidence type="ECO:0000313" key="3">
    <source>
        <dbReference type="Proteomes" id="UP000644020"/>
    </source>
</evidence>
<dbReference type="Pfam" id="PF19054">
    <property type="entry name" value="DUF5753"/>
    <property type="match status" value="1"/>
</dbReference>
<evidence type="ECO:0000313" key="2">
    <source>
        <dbReference type="EMBL" id="GHA78217.1"/>
    </source>
</evidence>
<evidence type="ECO:0000259" key="1">
    <source>
        <dbReference type="PROSITE" id="PS50943"/>
    </source>
</evidence>
<dbReference type="Gene3D" id="1.10.260.40">
    <property type="entry name" value="lambda repressor-like DNA-binding domains"/>
    <property type="match status" value="1"/>
</dbReference>
<dbReference type="InterPro" id="IPR010982">
    <property type="entry name" value="Lambda_DNA-bd_dom_sf"/>
</dbReference>
<dbReference type="SUPFAM" id="SSF47413">
    <property type="entry name" value="lambda repressor-like DNA-binding domains"/>
    <property type="match status" value="1"/>
</dbReference>
<dbReference type="AlphaFoldDB" id="A0A918W6I8"/>
<dbReference type="Pfam" id="PF13560">
    <property type="entry name" value="HTH_31"/>
    <property type="match status" value="1"/>
</dbReference>
<comment type="caution">
    <text evidence="2">The sequence shown here is derived from an EMBL/GenBank/DDBJ whole genome shotgun (WGS) entry which is preliminary data.</text>
</comment>
<gene>
    <name evidence="2" type="ORF">GCM10010305_21840</name>
</gene>
<dbReference type="RefSeq" id="WP_189976372.1">
    <property type="nucleotide sequence ID" value="NZ_BMUL01000004.1"/>
</dbReference>
<keyword evidence="3" id="KW-1185">Reference proteome</keyword>
<feature type="domain" description="HTH cro/C1-type" evidence="1">
    <location>
        <begin position="34"/>
        <end position="88"/>
    </location>
</feature>
<proteinExistence type="predicted"/>
<organism evidence="2 3">
    <name type="scientific">Streptomyces termitum</name>
    <dbReference type="NCBI Taxonomy" id="67368"/>
    <lineage>
        <taxon>Bacteria</taxon>
        <taxon>Bacillati</taxon>
        <taxon>Actinomycetota</taxon>
        <taxon>Actinomycetes</taxon>
        <taxon>Kitasatosporales</taxon>
        <taxon>Streptomycetaceae</taxon>
        <taxon>Streptomyces</taxon>
    </lineage>
</organism>
<dbReference type="InterPro" id="IPR043917">
    <property type="entry name" value="DUF5753"/>
</dbReference>
<dbReference type="InterPro" id="IPR001387">
    <property type="entry name" value="Cro/C1-type_HTH"/>
</dbReference>
<reference evidence="2" key="2">
    <citation type="submission" date="2020-09" db="EMBL/GenBank/DDBJ databases">
        <authorList>
            <person name="Sun Q."/>
            <person name="Ohkuma M."/>
        </authorList>
    </citation>
    <scope>NUCLEOTIDE SEQUENCE</scope>
    <source>
        <strain evidence="2">JCM 4518</strain>
    </source>
</reference>
<dbReference type="CDD" id="cd00093">
    <property type="entry name" value="HTH_XRE"/>
    <property type="match status" value="1"/>
</dbReference>
<dbReference type="GO" id="GO:0003677">
    <property type="term" value="F:DNA binding"/>
    <property type="evidence" value="ECO:0007669"/>
    <property type="project" value="InterPro"/>
</dbReference>